<feature type="transmembrane region" description="Helical" evidence="7">
    <location>
        <begin position="308"/>
        <end position="331"/>
    </location>
</feature>
<keyword evidence="2" id="KW-0813">Transport</keyword>
<keyword evidence="9" id="KW-1185">Reference proteome</keyword>
<evidence type="ECO:0000313" key="8">
    <source>
        <dbReference type="EMBL" id="KOS15337.1"/>
    </source>
</evidence>
<protein>
    <submittedName>
        <fullName evidence="8">Major facilitator superfamily mfs-1</fullName>
    </submittedName>
</protein>
<name>A0A0M8MRI5_9BASI</name>
<dbReference type="PRINTS" id="PR01035">
    <property type="entry name" value="TCRTETA"/>
</dbReference>
<feature type="compositionally biased region" description="Polar residues" evidence="6">
    <location>
        <begin position="506"/>
        <end position="518"/>
    </location>
</feature>
<feature type="transmembrane region" description="Helical" evidence="7">
    <location>
        <begin position="572"/>
        <end position="591"/>
    </location>
</feature>
<dbReference type="PANTHER" id="PTHR23504:SF17">
    <property type="entry name" value="MAJOR FACILITATOR SUPERFAMILY (MFS) PROFILE DOMAIN-CONTAINING PROTEIN"/>
    <property type="match status" value="1"/>
</dbReference>
<evidence type="ECO:0000256" key="4">
    <source>
        <dbReference type="ARBA" id="ARBA00022989"/>
    </source>
</evidence>
<evidence type="ECO:0000256" key="5">
    <source>
        <dbReference type="ARBA" id="ARBA00023136"/>
    </source>
</evidence>
<proteinExistence type="predicted"/>
<feature type="compositionally biased region" description="Acidic residues" evidence="6">
    <location>
        <begin position="472"/>
        <end position="491"/>
    </location>
</feature>
<dbReference type="GeneID" id="28728443"/>
<keyword evidence="3 7" id="KW-0812">Transmembrane</keyword>
<feature type="transmembrane region" description="Helical" evidence="7">
    <location>
        <begin position="175"/>
        <end position="196"/>
    </location>
</feature>
<evidence type="ECO:0000256" key="7">
    <source>
        <dbReference type="SAM" id="Phobius"/>
    </source>
</evidence>
<dbReference type="SUPFAM" id="SSF103473">
    <property type="entry name" value="MFS general substrate transporter"/>
    <property type="match status" value="1"/>
</dbReference>
<dbReference type="PANTHER" id="PTHR23504">
    <property type="entry name" value="MAJOR FACILITATOR SUPERFAMILY DOMAIN-CONTAINING PROTEIN 10"/>
    <property type="match status" value="1"/>
</dbReference>
<evidence type="ECO:0000256" key="6">
    <source>
        <dbReference type="SAM" id="MobiDB-lite"/>
    </source>
</evidence>
<dbReference type="Gene3D" id="1.20.1250.20">
    <property type="entry name" value="MFS general substrate transporter like domains"/>
    <property type="match status" value="2"/>
</dbReference>
<dbReference type="Proteomes" id="UP000037751">
    <property type="component" value="Unassembled WGS sequence"/>
</dbReference>
<feature type="transmembrane region" description="Helical" evidence="7">
    <location>
        <begin position="677"/>
        <end position="705"/>
    </location>
</feature>
<dbReference type="InterPro" id="IPR036259">
    <property type="entry name" value="MFS_trans_sf"/>
</dbReference>
<comment type="subcellular location">
    <subcellularLocation>
        <location evidence="1">Membrane</location>
        <topology evidence="1">Multi-pass membrane protein</topology>
    </subcellularLocation>
</comment>
<dbReference type="OrthoDB" id="10262656at2759"/>
<sequence>MPGTAEHASSAPGMDEVASIASRKSRPKLREGGWPSRSKSPFVGDEAIGVQEPPLDHVPMSFKRRLRDPSAGLSSVRSWISDASFRPTPALPGRYRMSGVPDGWEHPARYVNASHMTVPSIFPTRQAPPTSNPLPMLPYTVLCLLIFGEFCSAGVAGPFLFFMLDDFQLGDESTVGFWAGIVASIFFFSQFLTSLLWSSAADKYGRRLVLQVSLIGNTLSLLAFGMATNLPMVLFFRFAQGLFNGAVGVAKGAIRDLTDETNEARAYAQMGFWWGMGGIIGPIIGGVMEHPVTKFPWLFGQSAWLTQYPYFLPCAMAAMSTATGAVLSLFLEPHAGARSGAIRLDNEDASTPDYEEDGEEHSALFGRSDWSMSSSLRSRGRRRTIDPLRWSHLSIAHRLSTPGSAYGYHSDLGSTSRVGSVGPHSEMAGSADGTTDIDAARLSLVERFVLANDDAVLGITDLWVAAASNAEDVTEEDTSAIEEVDEEDEESQSSVPEDSEAPPLFASTTSESTMSRAPSSLYVPPMHYARQKMQRMRSAASLTDSTEELSSRQELSADEGAAPVAMVSPLRLVPLAIIGHYGLLALHSALFDQVFMAFLVTPVPSGGLGLTAGHFATLIAIMTVCQLVFQFHVYPNLGPPNGKLTHLEVMRWGMLLYLPCYLLFPFLRTFLHPSTNVFVMLAMILCAALRWLANILSFTAVMVLLNAWTPIHLVPLANGLAQTMSSFTRCMGPILGGIVWAQSIQGGPTAHAWPLNYHLGFIVAAAIALVGALHARWMREITL</sequence>
<organism evidence="8 9">
    <name type="scientific">Malassezia pachydermatis</name>
    <dbReference type="NCBI Taxonomy" id="77020"/>
    <lineage>
        <taxon>Eukaryota</taxon>
        <taxon>Fungi</taxon>
        <taxon>Dikarya</taxon>
        <taxon>Basidiomycota</taxon>
        <taxon>Ustilaginomycotina</taxon>
        <taxon>Malasseziomycetes</taxon>
        <taxon>Malasseziales</taxon>
        <taxon>Malasseziaceae</taxon>
        <taxon>Malassezia</taxon>
    </lineage>
</organism>
<feature type="region of interest" description="Disordered" evidence="6">
    <location>
        <begin position="470"/>
        <end position="520"/>
    </location>
</feature>
<feature type="transmembrane region" description="Helical" evidence="7">
    <location>
        <begin position="611"/>
        <end position="631"/>
    </location>
</feature>
<dbReference type="InterPro" id="IPR011701">
    <property type="entry name" value="MFS"/>
</dbReference>
<dbReference type="Pfam" id="PF07690">
    <property type="entry name" value="MFS_1"/>
    <property type="match status" value="1"/>
</dbReference>
<dbReference type="EMBL" id="LGAV01000002">
    <property type="protein sequence ID" value="KOS15337.1"/>
    <property type="molecule type" value="Genomic_DNA"/>
</dbReference>
<reference evidence="8 9" key="1">
    <citation type="submission" date="2015-07" db="EMBL/GenBank/DDBJ databases">
        <title>Draft Genome Sequence of Malassezia furfur CBS1878 and Malassezia pachydermatis CBS1879.</title>
        <authorList>
            <person name="Triana S."/>
            <person name="Ohm R."/>
            <person name="Gonzalez A."/>
            <person name="DeCock H."/>
            <person name="Restrepo S."/>
            <person name="Celis A."/>
        </authorList>
    </citation>
    <scope>NUCLEOTIDE SEQUENCE [LARGE SCALE GENOMIC DNA]</scope>
    <source>
        <strain evidence="8 9">CBS 1879</strain>
    </source>
</reference>
<accession>A0A0M8MRI5</accession>
<evidence type="ECO:0000256" key="3">
    <source>
        <dbReference type="ARBA" id="ARBA00022692"/>
    </source>
</evidence>
<feature type="transmembrane region" description="Helical" evidence="7">
    <location>
        <begin position="139"/>
        <end position="163"/>
    </location>
</feature>
<feature type="transmembrane region" description="Helical" evidence="7">
    <location>
        <begin position="266"/>
        <end position="288"/>
    </location>
</feature>
<feature type="region of interest" description="Disordered" evidence="6">
    <location>
        <begin position="537"/>
        <end position="558"/>
    </location>
</feature>
<dbReference type="GO" id="GO:0022857">
    <property type="term" value="F:transmembrane transporter activity"/>
    <property type="evidence" value="ECO:0007669"/>
    <property type="project" value="InterPro"/>
</dbReference>
<dbReference type="RefSeq" id="XP_017992969.1">
    <property type="nucleotide sequence ID" value="XM_018136568.1"/>
</dbReference>
<dbReference type="AlphaFoldDB" id="A0A0M8MRI5"/>
<dbReference type="VEuPathDB" id="FungiDB:Malapachy_2075"/>
<feature type="transmembrane region" description="Helical" evidence="7">
    <location>
        <begin position="208"/>
        <end position="228"/>
    </location>
</feature>
<feature type="transmembrane region" description="Helical" evidence="7">
    <location>
        <begin position="755"/>
        <end position="775"/>
    </location>
</feature>
<evidence type="ECO:0000256" key="1">
    <source>
        <dbReference type="ARBA" id="ARBA00004141"/>
    </source>
</evidence>
<evidence type="ECO:0000256" key="2">
    <source>
        <dbReference type="ARBA" id="ARBA00022448"/>
    </source>
</evidence>
<comment type="caution">
    <text evidence="8">The sequence shown here is derived from an EMBL/GenBank/DDBJ whole genome shotgun (WGS) entry which is preliminary data.</text>
</comment>
<feature type="transmembrane region" description="Helical" evidence="7">
    <location>
        <begin position="652"/>
        <end position="671"/>
    </location>
</feature>
<keyword evidence="5 7" id="KW-0472">Membrane</keyword>
<dbReference type="InterPro" id="IPR001958">
    <property type="entry name" value="Tet-R_TetA/multi-R_MdtG-like"/>
</dbReference>
<gene>
    <name evidence="8" type="ORF">Malapachy_2075</name>
</gene>
<evidence type="ECO:0000313" key="9">
    <source>
        <dbReference type="Proteomes" id="UP000037751"/>
    </source>
</evidence>
<feature type="region of interest" description="Disordered" evidence="6">
    <location>
        <begin position="1"/>
        <end position="45"/>
    </location>
</feature>
<dbReference type="GO" id="GO:0016020">
    <property type="term" value="C:membrane"/>
    <property type="evidence" value="ECO:0007669"/>
    <property type="project" value="UniProtKB-SubCell"/>
</dbReference>
<keyword evidence="4 7" id="KW-1133">Transmembrane helix</keyword>